<name>A0A914Y4G6_9BILA</name>
<evidence type="ECO:0000313" key="2">
    <source>
        <dbReference type="Proteomes" id="UP000887577"/>
    </source>
</evidence>
<dbReference type="Pfam" id="PF03372">
    <property type="entry name" value="Exo_endo_phos"/>
    <property type="match status" value="1"/>
</dbReference>
<dbReference type="InterPro" id="IPR005135">
    <property type="entry name" value="Endo/exonuclease/phosphatase"/>
</dbReference>
<dbReference type="GO" id="GO:0003824">
    <property type="term" value="F:catalytic activity"/>
    <property type="evidence" value="ECO:0007669"/>
    <property type="project" value="InterPro"/>
</dbReference>
<dbReference type="PANTHER" id="PTHR41349">
    <property type="match status" value="1"/>
</dbReference>
<proteinExistence type="predicted"/>
<evidence type="ECO:0000259" key="1">
    <source>
        <dbReference type="Pfam" id="PF03372"/>
    </source>
</evidence>
<dbReference type="Proteomes" id="UP000887577">
    <property type="component" value="Unplaced"/>
</dbReference>
<protein>
    <submittedName>
        <fullName evidence="3">Endonuclease/exonuclease/phosphatase domain-containing protein</fullName>
    </submittedName>
</protein>
<dbReference type="WBParaSite" id="PSU_v2.g13665.t1">
    <property type="protein sequence ID" value="PSU_v2.g13665.t1"/>
    <property type="gene ID" value="PSU_v2.g13665"/>
</dbReference>
<dbReference type="SUPFAM" id="SSF56219">
    <property type="entry name" value="DNase I-like"/>
    <property type="match status" value="1"/>
</dbReference>
<dbReference type="AlphaFoldDB" id="A0A914Y4G6"/>
<sequence length="308" mass="35283">MDSKNGKTLRILTFNTWYFGKKVENGLDKIVKHIKLLKPDIVALQEIQTALLFKEFLDKLGAEWSGVITPNIYPDIGIITTHTIDDKTLSITPCNKSMGLNIHLKNSTEIISFWGMHLDHHSYGPYAANNKLVTKMEQIFSGESTKNKTGRQDNIYELLETKSFMEALEKSDKIPVIVAGDFNTPSHLDWIKENEEIHGGWTIKWPATTLLQSKTGLIDSFREIYPSPVETPGCTWTTVNRYGPEWDFSIPDTLDRIDFILYKSQRLKPFKSFVYSGSESFQQVPNHEKNDYPSDHFAVVTDFSWVIK</sequence>
<dbReference type="Gene3D" id="3.60.10.10">
    <property type="entry name" value="Endonuclease/exonuclease/phosphatase"/>
    <property type="match status" value="1"/>
</dbReference>
<dbReference type="InterPro" id="IPR036691">
    <property type="entry name" value="Endo/exonu/phosph_ase_sf"/>
</dbReference>
<organism evidence="2 3">
    <name type="scientific">Panagrolaimus superbus</name>
    <dbReference type="NCBI Taxonomy" id="310955"/>
    <lineage>
        <taxon>Eukaryota</taxon>
        <taxon>Metazoa</taxon>
        <taxon>Ecdysozoa</taxon>
        <taxon>Nematoda</taxon>
        <taxon>Chromadorea</taxon>
        <taxon>Rhabditida</taxon>
        <taxon>Tylenchina</taxon>
        <taxon>Panagrolaimomorpha</taxon>
        <taxon>Panagrolaimoidea</taxon>
        <taxon>Panagrolaimidae</taxon>
        <taxon>Panagrolaimus</taxon>
    </lineage>
</organism>
<accession>A0A914Y4G6</accession>
<evidence type="ECO:0000313" key="3">
    <source>
        <dbReference type="WBParaSite" id="PSU_v2.g13665.t1"/>
    </source>
</evidence>
<keyword evidence="2" id="KW-1185">Reference proteome</keyword>
<reference evidence="3" key="1">
    <citation type="submission" date="2022-11" db="UniProtKB">
        <authorList>
            <consortium name="WormBaseParasite"/>
        </authorList>
    </citation>
    <scope>IDENTIFICATION</scope>
</reference>
<feature type="domain" description="Endonuclease/exonuclease/phosphatase" evidence="1">
    <location>
        <begin position="172"/>
        <end position="296"/>
    </location>
</feature>
<dbReference type="PANTHER" id="PTHR41349:SF1">
    <property type="entry name" value="PROTEIN CBG08683"/>
    <property type="match status" value="1"/>
</dbReference>